<dbReference type="CDD" id="cd09272">
    <property type="entry name" value="RNase_HI_RT_Ty1"/>
    <property type="match status" value="1"/>
</dbReference>
<evidence type="ECO:0000259" key="1">
    <source>
        <dbReference type="Pfam" id="PF07727"/>
    </source>
</evidence>
<dbReference type="InterPro" id="IPR013103">
    <property type="entry name" value="RVT_2"/>
</dbReference>
<keyword evidence="2" id="KW-1185">Reference proteome</keyword>
<evidence type="ECO:0000313" key="2">
    <source>
        <dbReference type="Proteomes" id="UP000189703"/>
    </source>
</evidence>
<dbReference type="STRING" id="4432.A0A1U8Q9A3"/>
<dbReference type="PANTHER" id="PTHR11439">
    <property type="entry name" value="GAG-POL-RELATED RETROTRANSPOSON"/>
    <property type="match status" value="1"/>
</dbReference>
<evidence type="ECO:0000313" key="3">
    <source>
        <dbReference type="RefSeq" id="XP_019054646.1"/>
    </source>
</evidence>
<dbReference type="InParanoid" id="A0A1U8Q9A3"/>
<dbReference type="GeneID" id="109115269"/>
<sequence>MEDEYKALLHNDTWDLVPPPPHKNIVGNRWAYKIKRRPDGSIERYKAQLVAQWFTQQARIDFAKTFSPVVKPTTIRLIISLAVHYGWNLRQLGLSTTFALRDLGEAHYFLGLELHRSSDGVHLSQRKYIHYLLVKTKMHEAKPIHTPMAASTKLDVTHGSPLPDATEYRNVVGALQYIIVTRLDVSFSVNKVCQFMKEPTNVHWSAVKRILRYLKSIIDHVITFRTSLELALEAFSDANWTSCPVDHRSQGSFCVYLGRNLISWSSHEQSTVSRSSTELEYRSLASTAAEILWLQMLLTKLGLKLPRPPVIWCDNLSAKFLSSNPVHHSHTKHIELDVHFIREKVAAGLLLINHIPSHDQIADILTKHLPSTRFNDLTAKLIVSKRPLSLRGDVRVSQ</sequence>
<name>A0A1U8Q9A3_NELNU</name>
<dbReference type="InterPro" id="IPR043502">
    <property type="entry name" value="DNA/RNA_pol_sf"/>
</dbReference>
<dbReference type="PANTHER" id="PTHR11439:SF455">
    <property type="entry name" value="RLK (RECEPTOR-LIKE PROTEIN KINASE) 8, PUTATIVE-RELATED"/>
    <property type="match status" value="1"/>
</dbReference>
<dbReference type="Proteomes" id="UP000189703">
    <property type="component" value="Unplaced"/>
</dbReference>
<dbReference type="SUPFAM" id="SSF56672">
    <property type="entry name" value="DNA/RNA polymerases"/>
    <property type="match status" value="1"/>
</dbReference>
<feature type="domain" description="Reverse transcriptase Ty1/copia-type" evidence="1">
    <location>
        <begin position="11"/>
        <end position="98"/>
    </location>
</feature>
<dbReference type="AlphaFoldDB" id="A0A1U8Q9A3"/>
<accession>A0A1U8Q9A3</accession>
<dbReference type="KEGG" id="nnu:109115269"/>
<gene>
    <name evidence="3" type="primary">LOC109115269</name>
</gene>
<organism evidence="2 3">
    <name type="scientific">Nelumbo nucifera</name>
    <name type="common">Sacred lotus</name>
    <dbReference type="NCBI Taxonomy" id="4432"/>
    <lineage>
        <taxon>Eukaryota</taxon>
        <taxon>Viridiplantae</taxon>
        <taxon>Streptophyta</taxon>
        <taxon>Embryophyta</taxon>
        <taxon>Tracheophyta</taxon>
        <taxon>Spermatophyta</taxon>
        <taxon>Magnoliopsida</taxon>
        <taxon>Proteales</taxon>
        <taxon>Nelumbonaceae</taxon>
        <taxon>Nelumbo</taxon>
    </lineage>
</organism>
<dbReference type="OrthoDB" id="1931513at2759"/>
<dbReference type="Pfam" id="PF07727">
    <property type="entry name" value="RVT_2"/>
    <property type="match status" value="1"/>
</dbReference>
<protein>
    <submittedName>
        <fullName evidence="3">Uncharacterized protein LOC109115269</fullName>
    </submittedName>
</protein>
<proteinExistence type="predicted"/>
<reference evidence="3" key="1">
    <citation type="submission" date="2025-08" db="UniProtKB">
        <authorList>
            <consortium name="RefSeq"/>
        </authorList>
    </citation>
    <scope>IDENTIFICATION</scope>
</reference>
<dbReference type="RefSeq" id="XP_019054646.1">
    <property type="nucleotide sequence ID" value="XM_019199101.1"/>
</dbReference>
<dbReference type="OMA" id="IRDILEC"/>